<dbReference type="SUPFAM" id="SSF55785">
    <property type="entry name" value="PYP-like sensor domain (PAS domain)"/>
    <property type="match status" value="1"/>
</dbReference>
<accession>A0ABV8B2C5</accession>
<dbReference type="InterPro" id="IPR002197">
    <property type="entry name" value="HTH_Fis"/>
</dbReference>
<dbReference type="Pfam" id="PF25601">
    <property type="entry name" value="AAA_lid_14"/>
    <property type="match status" value="1"/>
</dbReference>
<dbReference type="InterPro" id="IPR002078">
    <property type="entry name" value="Sigma_54_int"/>
</dbReference>
<proteinExistence type="predicted"/>
<dbReference type="SUPFAM" id="SSF46689">
    <property type="entry name" value="Homeodomain-like"/>
    <property type="match status" value="1"/>
</dbReference>
<evidence type="ECO:0000256" key="3">
    <source>
        <dbReference type="ARBA" id="ARBA00023015"/>
    </source>
</evidence>
<gene>
    <name evidence="7" type="ORF">ACFOU2_07380</name>
</gene>
<dbReference type="PROSITE" id="PS50045">
    <property type="entry name" value="SIGMA54_INTERACT_4"/>
    <property type="match status" value="1"/>
</dbReference>
<dbReference type="PROSITE" id="PS50112">
    <property type="entry name" value="PAS"/>
    <property type="match status" value="1"/>
</dbReference>
<dbReference type="CDD" id="cd00130">
    <property type="entry name" value="PAS"/>
    <property type="match status" value="1"/>
</dbReference>
<sequence length="570" mass="64251">MFEIGRIEMDHSFILIEPCTPLMEIKSKLLQYHFVVVRGKACYTIANNEYKMVELGEDSLSAIQWLEEMQWLPSAVFSMKEMFEGEADWRRPILIENEEKNIIGVITADSWIKNLHTENKKLAAYFHTLAETVNDAVTAVNHEGKVICWNTAAERTYRIKREDILGRKIGDHFHAESVMLHRILNEGRPVRGEYHHPAKDTHVLINASPIIQDNKIIGGVATEHDITPIVRLNEEIDASSPLLIHQDRPFSSMIGDSPEIQQAVKIAQKTAYADISVLLVGEHGSGKEMLAQAIHYGGPRSNKPFVSVNCSAIPSGLLEAELFGYQGGAFTEEEQAGQPGKIEQAKEGTLFIAEIDQMPLDIQVKFLNYLQNQSFYHVGGTELVTTRIRVIATASPELEELVQEGKFHKDLYYHLTVIKIDIPPLRQRKEDIMELVQKFLKEFTIKYRKSMPVVSPEVGAALMNYDWPGNVRELRNVVEGFVLLNDGNVITLEHIPQNITTDNLVRGDGASMPKEAVSKGKEYQKGEALRIEEALNKTYGNKSAAAKLLGISRGTLYNKMKEYNMDSHKS</sequence>
<dbReference type="Proteomes" id="UP001595752">
    <property type="component" value="Unassembled WGS sequence"/>
</dbReference>
<reference evidence="8" key="1">
    <citation type="journal article" date="2019" name="Int. J. Syst. Evol. Microbiol.">
        <title>The Global Catalogue of Microorganisms (GCM) 10K type strain sequencing project: providing services to taxonomists for standard genome sequencing and annotation.</title>
        <authorList>
            <consortium name="The Broad Institute Genomics Platform"/>
            <consortium name="The Broad Institute Genome Sequencing Center for Infectious Disease"/>
            <person name="Wu L."/>
            <person name="Ma J."/>
        </authorList>
    </citation>
    <scope>NUCLEOTIDE SEQUENCE [LARGE SCALE GENOMIC DNA]</scope>
    <source>
        <strain evidence="8">CCUG 61889</strain>
    </source>
</reference>
<protein>
    <submittedName>
        <fullName evidence="7">Sigma-54 interaction domain-containing protein</fullName>
    </submittedName>
</protein>
<name>A0ABV8B2C5_9BACI</name>
<dbReference type="Pfam" id="PF02954">
    <property type="entry name" value="HTH_8"/>
    <property type="match status" value="1"/>
</dbReference>
<dbReference type="PANTHER" id="PTHR32071">
    <property type="entry name" value="TRANSCRIPTIONAL REGULATORY PROTEIN"/>
    <property type="match status" value="1"/>
</dbReference>
<dbReference type="InterPro" id="IPR000014">
    <property type="entry name" value="PAS"/>
</dbReference>
<dbReference type="Gene3D" id="1.10.8.60">
    <property type="match status" value="1"/>
</dbReference>
<keyword evidence="1" id="KW-0547">Nucleotide-binding</keyword>
<dbReference type="Pfam" id="PF00158">
    <property type="entry name" value="Sigma54_activat"/>
    <property type="match status" value="1"/>
</dbReference>
<keyword evidence="4" id="KW-0804">Transcription</keyword>
<evidence type="ECO:0000313" key="7">
    <source>
        <dbReference type="EMBL" id="MFC3883351.1"/>
    </source>
</evidence>
<keyword evidence="3" id="KW-0805">Transcription regulation</keyword>
<dbReference type="InterPro" id="IPR009057">
    <property type="entry name" value="Homeodomain-like_sf"/>
</dbReference>
<dbReference type="PANTHER" id="PTHR32071:SF57">
    <property type="entry name" value="C4-DICARBOXYLATE TRANSPORT TRANSCRIPTIONAL REGULATORY PROTEIN DCTD"/>
    <property type="match status" value="1"/>
</dbReference>
<dbReference type="Pfam" id="PF13426">
    <property type="entry name" value="PAS_9"/>
    <property type="match status" value="1"/>
</dbReference>
<evidence type="ECO:0000256" key="4">
    <source>
        <dbReference type="ARBA" id="ARBA00023163"/>
    </source>
</evidence>
<dbReference type="EMBL" id="JBHRZT010000026">
    <property type="protein sequence ID" value="MFC3883351.1"/>
    <property type="molecule type" value="Genomic_DNA"/>
</dbReference>
<dbReference type="InterPro" id="IPR027417">
    <property type="entry name" value="P-loop_NTPase"/>
</dbReference>
<dbReference type="Gene3D" id="1.10.10.60">
    <property type="entry name" value="Homeodomain-like"/>
    <property type="match status" value="1"/>
</dbReference>
<dbReference type="PROSITE" id="PS00688">
    <property type="entry name" value="SIGMA54_INTERACT_3"/>
    <property type="match status" value="1"/>
</dbReference>
<feature type="domain" description="Sigma-54 factor interaction" evidence="5">
    <location>
        <begin position="253"/>
        <end position="483"/>
    </location>
</feature>
<dbReference type="NCBIfam" id="TIGR00229">
    <property type="entry name" value="sensory_box"/>
    <property type="match status" value="1"/>
</dbReference>
<keyword evidence="8" id="KW-1185">Reference proteome</keyword>
<keyword evidence="2" id="KW-0067">ATP-binding</keyword>
<evidence type="ECO:0000313" key="8">
    <source>
        <dbReference type="Proteomes" id="UP001595752"/>
    </source>
</evidence>
<organism evidence="7 8">
    <name type="scientific">Bacillus songklensis</name>
    <dbReference type="NCBI Taxonomy" id="1069116"/>
    <lineage>
        <taxon>Bacteria</taxon>
        <taxon>Bacillati</taxon>
        <taxon>Bacillota</taxon>
        <taxon>Bacilli</taxon>
        <taxon>Bacillales</taxon>
        <taxon>Bacillaceae</taxon>
        <taxon>Bacillus</taxon>
    </lineage>
</organism>
<dbReference type="Gene3D" id="3.40.50.300">
    <property type="entry name" value="P-loop containing nucleotide triphosphate hydrolases"/>
    <property type="match status" value="1"/>
</dbReference>
<dbReference type="CDD" id="cd00009">
    <property type="entry name" value="AAA"/>
    <property type="match status" value="1"/>
</dbReference>
<feature type="domain" description="PAS" evidence="6">
    <location>
        <begin position="122"/>
        <end position="177"/>
    </location>
</feature>
<dbReference type="InterPro" id="IPR058031">
    <property type="entry name" value="AAA_lid_NorR"/>
</dbReference>
<evidence type="ECO:0000256" key="2">
    <source>
        <dbReference type="ARBA" id="ARBA00022840"/>
    </source>
</evidence>
<dbReference type="SMART" id="SM00091">
    <property type="entry name" value="PAS"/>
    <property type="match status" value="1"/>
</dbReference>
<dbReference type="Gene3D" id="3.30.450.20">
    <property type="entry name" value="PAS domain"/>
    <property type="match status" value="1"/>
</dbReference>
<evidence type="ECO:0000256" key="1">
    <source>
        <dbReference type="ARBA" id="ARBA00022741"/>
    </source>
</evidence>
<dbReference type="InterPro" id="IPR025944">
    <property type="entry name" value="Sigma_54_int_dom_CS"/>
</dbReference>
<evidence type="ECO:0000259" key="5">
    <source>
        <dbReference type="PROSITE" id="PS50045"/>
    </source>
</evidence>
<dbReference type="PRINTS" id="PR01590">
    <property type="entry name" value="HTHFIS"/>
</dbReference>
<dbReference type="InterPro" id="IPR035965">
    <property type="entry name" value="PAS-like_dom_sf"/>
</dbReference>
<dbReference type="RefSeq" id="WP_377913745.1">
    <property type="nucleotide sequence ID" value="NZ_JBHRZT010000026.1"/>
</dbReference>
<comment type="caution">
    <text evidence="7">The sequence shown here is derived from an EMBL/GenBank/DDBJ whole genome shotgun (WGS) entry which is preliminary data.</text>
</comment>
<evidence type="ECO:0000259" key="6">
    <source>
        <dbReference type="PROSITE" id="PS50112"/>
    </source>
</evidence>
<dbReference type="SUPFAM" id="SSF52540">
    <property type="entry name" value="P-loop containing nucleoside triphosphate hydrolases"/>
    <property type="match status" value="1"/>
</dbReference>